<evidence type="ECO:0008006" key="2">
    <source>
        <dbReference type="Google" id="ProtNLM"/>
    </source>
</evidence>
<organism evidence="1">
    <name type="scientific">marine sediment metagenome</name>
    <dbReference type="NCBI Taxonomy" id="412755"/>
    <lineage>
        <taxon>unclassified sequences</taxon>
        <taxon>metagenomes</taxon>
        <taxon>ecological metagenomes</taxon>
    </lineage>
</organism>
<comment type="caution">
    <text evidence="1">The sequence shown here is derived from an EMBL/GenBank/DDBJ whole genome shotgun (WGS) entry which is preliminary data.</text>
</comment>
<proteinExistence type="predicted"/>
<dbReference type="EMBL" id="BARU01024343">
    <property type="protein sequence ID" value="GAH48645.1"/>
    <property type="molecule type" value="Genomic_DNA"/>
</dbReference>
<gene>
    <name evidence="1" type="ORF">S03H2_39385</name>
</gene>
<dbReference type="AlphaFoldDB" id="X1GUW2"/>
<protein>
    <recommendedName>
        <fullName evidence="2">Recombinase family protein</fullName>
    </recommendedName>
</protein>
<name>X1GUW2_9ZZZZ</name>
<accession>X1GUW2</accession>
<reference evidence="1" key="1">
    <citation type="journal article" date="2014" name="Front. Microbiol.">
        <title>High frequency of phylogenetically diverse reductive dehalogenase-homologous genes in deep subseafloor sedimentary metagenomes.</title>
        <authorList>
            <person name="Kawai M."/>
            <person name="Futagami T."/>
            <person name="Toyoda A."/>
            <person name="Takaki Y."/>
            <person name="Nishi S."/>
            <person name="Hori S."/>
            <person name="Arai W."/>
            <person name="Tsubouchi T."/>
            <person name="Morono Y."/>
            <person name="Uchiyama I."/>
            <person name="Ito T."/>
            <person name="Fujiyama A."/>
            <person name="Inagaki F."/>
            <person name="Takami H."/>
        </authorList>
    </citation>
    <scope>NUCLEOTIDE SEQUENCE</scope>
    <source>
        <strain evidence="1">Expedition CK06-06</strain>
    </source>
</reference>
<evidence type="ECO:0000313" key="1">
    <source>
        <dbReference type="EMBL" id="GAH48645.1"/>
    </source>
</evidence>
<sequence>RKGREVCPSPTLPKDRVEGFIIDRIKSYILTEENLEELVRLTNEELTQSDGENRERLELIQAQIEGMDSRLGKLYDALEIGEFKGGELAPRIKVLSQKKELLQAKADAEEILHYKSVNMADLQVVQDYADDLRNLLAKSSITEQRSFLKSFVERIEVDESEVKVYYTIPMPPYSVSEETVGVLPFVHHG</sequence>
<feature type="non-terminal residue" evidence="1">
    <location>
        <position position="1"/>
    </location>
</feature>